<sequence length="47" mass="5647">MVKPFHTKRDAEAWARRTEDERVRNVYIQRGPAERMTVEAALTRYLK</sequence>
<proteinExistence type="predicted"/>
<comment type="caution">
    <text evidence="1">The sequence shown here is derived from an EMBL/GenBank/DDBJ whole genome shotgun (WGS) entry which is preliminary data.</text>
</comment>
<organism evidence="1 2">
    <name type="scientific">Pigmentiphaga litoralis</name>
    <dbReference type="NCBI Taxonomy" id="516702"/>
    <lineage>
        <taxon>Bacteria</taxon>
        <taxon>Pseudomonadati</taxon>
        <taxon>Pseudomonadota</taxon>
        <taxon>Betaproteobacteria</taxon>
        <taxon>Burkholderiales</taxon>
        <taxon>Alcaligenaceae</taxon>
        <taxon>Pigmentiphaga</taxon>
    </lineage>
</organism>
<reference evidence="1 2" key="1">
    <citation type="submission" date="2020-07" db="EMBL/GenBank/DDBJ databases">
        <title>Genomic Encyclopedia of Type Strains, Phase IV (KMG-V): Genome sequencing to study the core and pangenomes of soil and plant-associated prokaryotes.</title>
        <authorList>
            <person name="Whitman W."/>
        </authorList>
    </citation>
    <scope>NUCLEOTIDE SEQUENCE [LARGE SCALE GENOMIC DNA]</scope>
    <source>
        <strain evidence="1 2">SAS40</strain>
    </source>
</reference>
<gene>
    <name evidence="1" type="ORF">FHW18_004546</name>
</gene>
<dbReference type="Proteomes" id="UP000542125">
    <property type="component" value="Unassembled WGS sequence"/>
</dbReference>
<evidence type="ECO:0008006" key="3">
    <source>
        <dbReference type="Google" id="ProtNLM"/>
    </source>
</evidence>
<dbReference type="RefSeq" id="WP_257022601.1">
    <property type="nucleotide sequence ID" value="NZ_JACBYR010000002.1"/>
</dbReference>
<evidence type="ECO:0000313" key="2">
    <source>
        <dbReference type="Proteomes" id="UP000542125"/>
    </source>
</evidence>
<protein>
    <recommendedName>
        <fullName evidence="3">Integrase</fullName>
    </recommendedName>
</protein>
<dbReference type="AlphaFoldDB" id="A0A7Y9IYD2"/>
<dbReference type="EMBL" id="JACBYR010000002">
    <property type="protein sequence ID" value="NYE85239.1"/>
    <property type="molecule type" value="Genomic_DNA"/>
</dbReference>
<accession>A0A7Y9IYD2</accession>
<keyword evidence="2" id="KW-1185">Reference proteome</keyword>
<evidence type="ECO:0000313" key="1">
    <source>
        <dbReference type="EMBL" id="NYE85239.1"/>
    </source>
</evidence>
<name>A0A7Y9IYD2_9BURK</name>